<proteinExistence type="inferred from homology"/>
<organism evidence="3 4">
    <name type="scientific">Durusdinium trenchii</name>
    <dbReference type="NCBI Taxonomy" id="1381693"/>
    <lineage>
        <taxon>Eukaryota</taxon>
        <taxon>Sar</taxon>
        <taxon>Alveolata</taxon>
        <taxon>Dinophyceae</taxon>
        <taxon>Suessiales</taxon>
        <taxon>Symbiodiniaceae</taxon>
        <taxon>Durusdinium</taxon>
    </lineage>
</organism>
<dbReference type="PANTHER" id="PTHR11991:SF0">
    <property type="entry name" value="TRANSLATIONALLY-CONTROLLED TUMOR PROTEIN"/>
    <property type="match status" value="1"/>
</dbReference>
<dbReference type="PROSITE" id="PS51797">
    <property type="entry name" value="TCTP_3"/>
    <property type="match status" value="1"/>
</dbReference>
<gene>
    <name evidence="3" type="ORF">SCF082_LOCUS6707</name>
</gene>
<dbReference type="Pfam" id="PF00838">
    <property type="entry name" value="TCTP"/>
    <property type="match status" value="1"/>
</dbReference>
<dbReference type="InterPro" id="IPR034737">
    <property type="entry name" value="TCTP"/>
</dbReference>
<evidence type="ECO:0000313" key="4">
    <source>
        <dbReference type="Proteomes" id="UP001642464"/>
    </source>
</evidence>
<evidence type="ECO:0000259" key="2">
    <source>
        <dbReference type="PROSITE" id="PS51797"/>
    </source>
</evidence>
<dbReference type="EMBL" id="CAXAMM010003684">
    <property type="protein sequence ID" value="CAK9000916.1"/>
    <property type="molecule type" value="Genomic_DNA"/>
</dbReference>
<name>A0ABP0IEA9_9DINO</name>
<evidence type="ECO:0000256" key="1">
    <source>
        <dbReference type="PROSITE-ProRule" id="PRU01133"/>
    </source>
</evidence>
<dbReference type="Gene3D" id="2.170.150.10">
    <property type="entry name" value="Metal Binding Protein, Guanine Nucleotide Exchange Factor, Chain A"/>
    <property type="match status" value="1"/>
</dbReference>
<dbReference type="InterPro" id="IPR018105">
    <property type="entry name" value="Translational_control_tumour_p"/>
</dbReference>
<comment type="caution">
    <text evidence="3">The sequence shown here is derived from an EMBL/GenBank/DDBJ whole genome shotgun (WGS) entry which is preliminary data.</text>
</comment>
<feature type="domain" description="TCTP" evidence="2">
    <location>
        <begin position="1"/>
        <end position="176"/>
    </location>
</feature>
<sequence>MIVYNELSSGDQVLSDSYKQEPLVWNGETLEGIVTVQSELVSKDVGDIDIGANASEEEGDEGTDDASKKVNNIVDGDTGFGYEGPMTLSKAEFGTMYKGWCKKVKDKILEKGEKPKPFMQTAQAFLPFLNAEFKNFEIYQTSSYSPFVIAWWDDQANTVGAPKFIYFLHAMDAEKY</sequence>
<accession>A0ABP0IEA9</accession>
<protein>
    <submittedName>
        <fullName evidence="3">Translationally-controlled tumor protein homolog (TCTP)</fullName>
    </submittedName>
</protein>
<dbReference type="Proteomes" id="UP001642464">
    <property type="component" value="Unassembled WGS sequence"/>
</dbReference>
<dbReference type="SUPFAM" id="SSF51316">
    <property type="entry name" value="Mss4-like"/>
    <property type="match status" value="1"/>
</dbReference>
<dbReference type="InterPro" id="IPR011057">
    <property type="entry name" value="Mss4-like_sf"/>
</dbReference>
<keyword evidence="4" id="KW-1185">Reference proteome</keyword>
<evidence type="ECO:0000313" key="3">
    <source>
        <dbReference type="EMBL" id="CAK9000916.1"/>
    </source>
</evidence>
<dbReference type="InterPro" id="IPR011323">
    <property type="entry name" value="Mss4/transl-control_tumour"/>
</dbReference>
<reference evidence="3 4" key="1">
    <citation type="submission" date="2024-02" db="EMBL/GenBank/DDBJ databases">
        <authorList>
            <person name="Chen Y."/>
            <person name="Shah S."/>
            <person name="Dougan E. K."/>
            <person name="Thang M."/>
            <person name="Chan C."/>
        </authorList>
    </citation>
    <scope>NUCLEOTIDE SEQUENCE [LARGE SCALE GENOMIC DNA]</scope>
</reference>
<dbReference type="PANTHER" id="PTHR11991">
    <property type="entry name" value="TRANSLATIONALLY CONTROLLED TUMOR PROTEIN-RELATED"/>
    <property type="match status" value="1"/>
</dbReference>
<comment type="similarity">
    <text evidence="1">Belongs to the TCTP family.</text>
</comment>